<evidence type="ECO:0000313" key="1">
    <source>
        <dbReference type="EMBL" id="MCE3049692.1"/>
    </source>
</evidence>
<name>A0ABS8WI17_DATST</name>
<dbReference type="EMBL" id="JACEIK010007072">
    <property type="protein sequence ID" value="MCE3049692.1"/>
    <property type="molecule type" value="Genomic_DNA"/>
</dbReference>
<keyword evidence="2" id="KW-1185">Reference proteome</keyword>
<gene>
    <name evidence="1" type="ORF">HAX54_045541</name>
</gene>
<sequence length="107" mass="12384">METSGDGGREEVWRGEVRRPEREKEVCVVVVLGSERRVGRRSKRERRKEIGVCCAALYFAGEGEFWWLHRSRLNGEGGEAKIWGQMEAVDQISRNPWANIHQKSRKS</sequence>
<accession>A0ABS8WI17</accession>
<proteinExistence type="predicted"/>
<dbReference type="Proteomes" id="UP000823775">
    <property type="component" value="Unassembled WGS sequence"/>
</dbReference>
<organism evidence="1 2">
    <name type="scientific">Datura stramonium</name>
    <name type="common">Jimsonweed</name>
    <name type="synonym">Common thornapple</name>
    <dbReference type="NCBI Taxonomy" id="4076"/>
    <lineage>
        <taxon>Eukaryota</taxon>
        <taxon>Viridiplantae</taxon>
        <taxon>Streptophyta</taxon>
        <taxon>Embryophyta</taxon>
        <taxon>Tracheophyta</taxon>
        <taxon>Spermatophyta</taxon>
        <taxon>Magnoliopsida</taxon>
        <taxon>eudicotyledons</taxon>
        <taxon>Gunneridae</taxon>
        <taxon>Pentapetalae</taxon>
        <taxon>asterids</taxon>
        <taxon>lamiids</taxon>
        <taxon>Solanales</taxon>
        <taxon>Solanaceae</taxon>
        <taxon>Solanoideae</taxon>
        <taxon>Datureae</taxon>
        <taxon>Datura</taxon>
    </lineage>
</organism>
<reference evidence="1 2" key="1">
    <citation type="journal article" date="2021" name="BMC Genomics">
        <title>Datura genome reveals duplications of psychoactive alkaloid biosynthetic genes and high mutation rate following tissue culture.</title>
        <authorList>
            <person name="Rajewski A."/>
            <person name="Carter-House D."/>
            <person name="Stajich J."/>
            <person name="Litt A."/>
        </authorList>
    </citation>
    <scope>NUCLEOTIDE SEQUENCE [LARGE SCALE GENOMIC DNA]</scope>
    <source>
        <strain evidence="1">AR-01</strain>
    </source>
</reference>
<evidence type="ECO:0000313" key="2">
    <source>
        <dbReference type="Proteomes" id="UP000823775"/>
    </source>
</evidence>
<comment type="caution">
    <text evidence="1">The sequence shown here is derived from an EMBL/GenBank/DDBJ whole genome shotgun (WGS) entry which is preliminary data.</text>
</comment>
<protein>
    <submittedName>
        <fullName evidence="1">Uncharacterized protein</fullName>
    </submittedName>
</protein>